<keyword evidence="2" id="KW-0472">Membrane</keyword>
<evidence type="ECO:0000313" key="4">
    <source>
        <dbReference type="EnsemblMetazoa" id="CPIJ019104-PA"/>
    </source>
</evidence>
<dbReference type="PANTHER" id="PTHR23320">
    <property type="entry name" value="MEMBRANE-SPANNING 4-DOMAINS SUBFAMILY A MS4A -RELATED"/>
    <property type="match status" value="1"/>
</dbReference>
<keyword evidence="5" id="KW-1185">Reference proteome</keyword>
<dbReference type="PANTHER" id="PTHR23320:SF171">
    <property type="entry name" value="AGAP000247-PA"/>
    <property type="match status" value="1"/>
</dbReference>
<feature type="transmembrane region" description="Helical" evidence="2">
    <location>
        <begin position="273"/>
        <end position="294"/>
    </location>
</feature>
<reference evidence="3" key="1">
    <citation type="submission" date="2007-03" db="EMBL/GenBank/DDBJ databases">
        <title>Annotation of Culex pipiens quinquefasciatus.</title>
        <authorList>
            <consortium name="The Broad Institute Genome Sequencing Platform"/>
            <person name="Atkinson P.W."/>
            <person name="Hemingway J."/>
            <person name="Christensen B.M."/>
            <person name="Higgs S."/>
            <person name="Kodira C."/>
            <person name="Hannick L."/>
            <person name="Megy K."/>
            <person name="O'Leary S."/>
            <person name="Pearson M."/>
            <person name="Haas B.J."/>
            <person name="Mauceli E."/>
            <person name="Wortman J.R."/>
            <person name="Lee N.H."/>
            <person name="Guigo R."/>
            <person name="Stanke M."/>
            <person name="Alvarado L."/>
            <person name="Amedeo P."/>
            <person name="Antoine C.H."/>
            <person name="Arensburger P."/>
            <person name="Bidwell S.L."/>
            <person name="Crawford M."/>
            <person name="Camaro F."/>
            <person name="Devon K."/>
            <person name="Engels R."/>
            <person name="Hammond M."/>
            <person name="Howarth C."/>
            <person name="Koehrsen M."/>
            <person name="Lawson D."/>
            <person name="Montgomery P."/>
            <person name="Nene V."/>
            <person name="Nusbaum C."/>
            <person name="Puiu D."/>
            <person name="Romero-Severson J."/>
            <person name="Severson D.W."/>
            <person name="Shumway M."/>
            <person name="Sisk P."/>
            <person name="Stolte C."/>
            <person name="Zeng Q."/>
            <person name="Eisenstadt E."/>
            <person name="Fraser-Liggett C."/>
            <person name="Strausberg R."/>
            <person name="Galagan J."/>
            <person name="Birren B."/>
            <person name="Collins F.H."/>
        </authorList>
    </citation>
    <scope>NUCLEOTIDE SEQUENCE [LARGE SCALE GENOMIC DNA]</scope>
    <source>
        <strain evidence="3">JHB</strain>
    </source>
</reference>
<dbReference type="HOGENOM" id="CLU_453581_0_0_1"/>
<feature type="compositionally biased region" description="Low complexity" evidence="1">
    <location>
        <begin position="134"/>
        <end position="144"/>
    </location>
</feature>
<reference evidence="4" key="2">
    <citation type="submission" date="2020-05" db="UniProtKB">
        <authorList>
            <consortium name="EnsemblMetazoa"/>
        </authorList>
    </citation>
    <scope>IDENTIFICATION</scope>
    <source>
        <strain evidence="4">JHB</strain>
    </source>
</reference>
<name>B0XI22_CULQU</name>
<evidence type="ECO:0000256" key="1">
    <source>
        <dbReference type="SAM" id="MobiDB-lite"/>
    </source>
</evidence>
<evidence type="ECO:0000256" key="2">
    <source>
        <dbReference type="SAM" id="Phobius"/>
    </source>
</evidence>
<feature type="transmembrane region" description="Helical" evidence="2">
    <location>
        <begin position="306"/>
        <end position="335"/>
    </location>
</feature>
<dbReference type="eggNOG" id="ENOG502S3UN">
    <property type="taxonomic scope" value="Eukaryota"/>
</dbReference>
<feature type="region of interest" description="Disordered" evidence="1">
    <location>
        <begin position="116"/>
        <end position="158"/>
    </location>
</feature>
<feature type="region of interest" description="Disordered" evidence="1">
    <location>
        <begin position="553"/>
        <end position="586"/>
    </location>
</feature>
<evidence type="ECO:0000313" key="3">
    <source>
        <dbReference type="EMBL" id="EDS28944.1"/>
    </source>
</evidence>
<dbReference type="OMA" id="MRMNNER"/>
<dbReference type="Proteomes" id="UP000002320">
    <property type="component" value="Unassembled WGS sequence"/>
</dbReference>
<feature type="compositionally biased region" description="Gly residues" evidence="1">
    <location>
        <begin position="564"/>
        <end position="576"/>
    </location>
</feature>
<organism>
    <name type="scientific">Culex quinquefasciatus</name>
    <name type="common">Southern house mosquito</name>
    <name type="synonym">Culex pungens</name>
    <dbReference type="NCBI Taxonomy" id="7176"/>
    <lineage>
        <taxon>Eukaryota</taxon>
        <taxon>Metazoa</taxon>
        <taxon>Ecdysozoa</taxon>
        <taxon>Arthropoda</taxon>
        <taxon>Hexapoda</taxon>
        <taxon>Insecta</taxon>
        <taxon>Pterygota</taxon>
        <taxon>Neoptera</taxon>
        <taxon>Endopterygota</taxon>
        <taxon>Diptera</taxon>
        <taxon>Nematocera</taxon>
        <taxon>Culicoidea</taxon>
        <taxon>Culicidae</taxon>
        <taxon>Culicinae</taxon>
        <taxon>Culicini</taxon>
        <taxon>Culex</taxon>
        <taxon>Culex</taxon>
    </lineage>
</organism>
<gene>
    <name evidence="4" type="primary">6053158</name>
    <name evidence="3" type="ORF">CpipJ_CPIJ019104</name>
</gene>
<dbReference type="InParanoid" id="B0XI22"/>
<feature type="transmembrane region" description="Helical" evidence="2">
    <location>
        <begin position="240"/>
        <end position="261"/>
    </location>
</feature>
<dbReference type="KEGG" id="cqu:CpipJ_CPIJ019104"/>
<proteinExistence type="predicted"/>
<feature type="compositionally biased region" description="Basic and acidic residues" evidence="1">
    <location>
        <begin position="146"/>
        <end position="158"/>
    </location>
</feature>
<keyword evidence="2" id="KW-0812">Transmembrane</keyword>
<feature type="compositionally biased region" description="Low complexity" evidence="1">
    <location>
        <begin position="116"/>
        <end position="126"/>
    </location>
</feature>
<dbReference type="EnsemblMetazoa" id="CPIJ019104-RA">
    <property type="protein sequence ID" value="CPIJ019104-PA"/>
    <property type="gene ID" value="CPIJ019104"/>
</dbReference>
<dbReference type="OrthoDB" id="7733275at2759"/>
<keyword evidence="2" id="KW-1133">Transmembrane helix</keyword>
<dbReference type="VEuPathDB" id="VectorBase:CQUJHB016576"/>
<protein>
    <submittedName>
        <fullName evidence="3 4">Uncharacterized protein</fullName>
    </submittedName>
</protein>
<dbReference type="VEuPathDB" id="VectorBase:CPIJ019104"/>
<accession>B0XI22</accession>
<sequence>MDKLELDIRKEIEELNTSVSLIDRLDDDGTLDDERQEQLLSSTRAVFENVNSSHAKNSLTDSQISIISKHDGYPDSGHFYATPQTPTSATGTDGDCCKDVGNTTDGDKTLTTLHSRTTTGVTSDSTSSKDTKPGDSTSCTTSGKCSKKDAAKKSKADKKAAAKQKAAAAAAAANPKLAEQYSPNGGGGNSSLVSFLFPPGSPHLKKSHLPSTVVLGILQLLFSVALAALGGLVLARNASLAMAGTGLWCGAIAGIAGSLGLMNVKMAKTGFLAVNLICVASSTLGLALTGIGAVRDANLAQQDESFWYAVTAGSGLLIALALHFLVSVFSVYYSALKLCSRPSQKSQLMENVINSSSSAAGPGSPAFMASQQKVEDYINSLQIDPSLKDMMYQTMMNSHHQQHHHRSFGGNSSVYGEKQQHRSDTFSNGTGTGTARPVMLVPACAGNGLPPMLQMYPNGPPPPPPGGPPMMYPPNHLMPPGVMPQQYPPMYPESALLEAHIARVNRKRSMRAASQQSLATAAAAEEQQQKAFTYTGLDRDIADSYLAKEEEKHLQSSSIVSSGGNTGTLRAGGGPHSGTDSGPEPPLTYHHDLMLIDHRHHFNRYNDVHM</sequence>
<dbReference type="STRING" id="7176.B0XI22"/>
<feature type="transmembrane region" description="Helical" evidence="2">
    <location>
        <begin position="213"/>
        <end position="234"/>
    </location>
</feature>
<dbReference type="InterPro" id="IPR030417">
    <property type="entry name" value="MS4A"/>
</dbReference>
<evidence type="ECO:0000313" key="5">
    <source>
        <dbReference type="Proteomes" id="UP000002320"/>
    </source>
</evidence>
<dbReference type="AlphaFoldDB" id="B0XI22"/>
<dbReference type="EMBL" id="DS233248">
    <property type="protein sequence ID" value="EDS28944.1"/>
    <property type="molecule type" value="Genomic_DNA"/>
</dbReference>